<name>A0ABT6EYV9_9SYNE</name>
<keyword evidence="2" id="KW-0812">Transmembrane</keyword>
<dbReference type="Pfam" id="PF12894">
    <property type="entry name" value="ANAPC4_WD40"/>
    <property type="match status" value="1"/>
</dbReference>
<sequence>MANIKQILRTCFLITMMPCGIIIPGFIIYAFFSSVVGPRITAMGACSNYPGCLYGVVNGRNLVSVWGFSGDNSRLLSRGEHTLIHDATNGKILKRLNPVDKDYRYSIASDRNEIIAYNQNNVKVFDWDGELVGIWTPEAETTIHDVVRVPLLKGFLVAEEAGVSVRHGDGTLIAWLREGDGYMRVATSANGDYVAAYNEAEKRIMVWPLQRLRDGVVIREDSLPLARISRDRNFLQLSDDGSLIAVRGREGTYVWQTADGSLVMAVEPEEQDVTAVAFSPMGDRLAVGFNNGAIGIFDVTTRQMVERFDLSNPPSRLVFDADGNRLAMGLSSTSRVVSGGELLFDRSMRDGDRGHRPTSILRQSNNRVSRRPGYAMVWSVDDSHNSPD</sequence>
<gene>
    <name evidence="4" type="ORF">L3556_07780</name>
</gene>
<dbReference type="InterPro" id="IPR024977">
    <property type="entry name" value="Apc4-like_WD40_dom"/>
</dbReference>
<evidence type="ECO:0000259" key="3">
    <source>
        <dbReference type="Pfam" id="PF12894"/>
    </source>
</evidence>
<organism evidence="4 5">
    <name type="scientific">Candidatus Synechococcus calcipolaris G9</name>
    <dbReference type="NCBI Taxonomy" id="1497997"/>
    <lineage>
        <taxon>Bacteria</taxon>
        <taxon>Bacillati</taxon>
        <taxon>Cyanobacteriota</taxon>
        <taxon>Cyanophyceae</taxon>
        <taxon>Synechococcales</taxon>
        <taxon>Synechococcaceae</taxon>
        <taxon>Synechococcus</taxon>
    </lineage>
</organism>
<keyword evidence="2" id="KW-1133">Transmembrane helix</keyword>
<keyword evidence="5" id="KW-1185">Reference proteome</keyword>
<dbReference type="PROSITE" id="PS50082">
    <property type="entry name" value="WD_REPEATS_2"/>
    <property type="match status" value="1"/>
</dbReference>
<evidence type="ECO:0000313" key="4">
    <source>
        <dbReference type="EMBL" id="MDG2990829.1"/>
    </source>
</evidence>
<accession>A0ABT6EYV9</accession>
<comment type="caution">
    <text evidence="4">The sequence shown here is derived from an EMBL/GenBank/DDBJ whole genome shotgun (WGS) entry which is preliminary data.</text>
</comment>
<dbReference type="EMBL" id="JAKKUT010000002">
    <property type="protein sequence ID" value="MDG2990829.1"/>
    <property type="molecule type" value="Genomic_DNA"/>
</dbReference>
<dbReference type="RefSeq" id="WP_277866724.1">
    <property type="nucleotide sequence ID" value="NZ_JAKKUT010000002.1"/>
</dbReference>
<evidence type="ECO:0000313" key="5">
    <source>
        <dbReference type="Proteomes" id="UP001154265"/>
    </source>
</evidence>
<keyword evidence="1" id="KW-0853">WD repeat</keyword>
<dbReference type="InterPro" id="IPR015943">
    <property type="entry name" value="WD40/YVTN_repeat-like_dom_sf"/>
</dbReference>
<dbReference type="Gene3D" id="2.130.10.10">
    <property type="entry name" value="YVTN repeat-like/Quinoprotein amine dehydrogenase"/>
    <property type="match status" value="1"/>
</dbReference>
<evidence type="ECO:0000256" key="1">
    <source>
        <dbReference type="PROSITE-ProRule" id="PRU00221"/>
    </source>
</evidence>
<feature type="domain" description="Anaphase-promoting complex subunit 4-like WD40" evidence="3">
    <location>
        <begin position="239"/>
        <end position="313"/>
    </location>
</feature>
<dbReference type="Proteomes" id="UP001154265">
    <property type="component" value="Unassembled WGS sequence"/>
</dbReference>
<dbReference type="InterPro" id="IPR001680">
    <property type="entry name" value="WD40_rpt"/>
</dbReference>
<reference evidence="4" key="2">
    <citation type="submission" date="2022-01" db="EMBL/GenBank/DDBJ databases">
        <authorList>
            <person name="Zivanovic Y."/>
            <person name="Moreira D."/>
            <person name="Lopez-Garcia P."/>
        </authorList>
    </citation>
    <scope>NUCLEOTIDE SEQUENCE</scope>
    <source>
        <strain evidence="4">G9</strain>
    </source>
</reference>
<feature type="repeat" description="WD" evidence="1">
    <location>
        <begin position="266"/>
        <end position="307"/>
    </location>
</feature>
<reference evidence="4" key="1">
    <citation type="journal article" date="2022" name="Genome Biol. Evol.">
        <title>A New Gene Family Diagnostic for Intracellular Biomineralization of Amorphous Ca Carbonates by Cyanobacteria.</title>
        <authorList>
            <person name="Benzerara K."/>
            <person name="Duprat E."/>
            <person name="Bitard-Feildel T."/>
            <person name="Caumes G."/>
            <person name="Cassier-Chauvat C."/>
            <person name="Chauvat F."/>
            <person name="Dezi M."/>
            <person name="Diop S.I."/>
            <person name="Gaschignard G."/>
            <person name="Gorgen S."/>
            <person name="Gugger M."/>
            <person name="Lopez-Garcia P."/>
            <person name="Millet M."/>
            <person name="Skouri-Panet F."/>
            <person name="Moreira D."/>
            <person name="Callebaut I."/>
        </authorList>
    </citation>
    <scope>NUCLEOTIDE SEQUENCE</scope>
    <source>
        <strain evidence="4">G9</strain>
    </source>
</reference>
<evidence type="ECO:0000256" key="2">
    <source>
        <dbReference type="SAM" id="Phobius"/>
    </source>
</evidence>
<dbReference type="SUPFAM" id="SSF50998">
    <property type="entry name" value="Quinoprotein alcohol dehydrogenase-like"/>
    <property type="match status" value="1"/>
</dbReference>
<dbReference type="InterPro" id="IPR011047">
    <property type="entry name" value="Quinoprotein_ADH-like_sf"/>
</dbReference>
<keyword evidence="2" id="KW-0472">Membrane</keyword>
<protein>
    <submittedName>
        <fullName evidence="4">WD40 repeat domain-containing protein</fullName>
    </submittedName>
</protein>
<proteinExistence type="predicted"/>
<feature type="transmembrane region" description="Helical" evidence="2">
    <location>
        <begin position="12"/>
        <end position="32"/>
    </location>
</feature>